<accession>A0A914WT43</accession>
<dbReference type="Pfam" id="PF00147">
    <property type="entry name" value="Fibrinogen_C"/>
    <property type="match status" value="2"/>
</dbReference>
<dbReference type="InterPro" id="IPR016186">
    <property type="entry name" value="C-type_lectin-like/link_sf"/>
</dbReference>
<dbReference type="WBParaSite" id="PSAMB.scaffold514size48508.g6505.t2">
    <property type="protein sequence ID" value="PSAMB.scaffold514size48508.g6505.t2"/>
    <property type="gene ID" value="PSAMB.scaffold514size48508.g6505"/>
</dbReference>
<feature type="domain" description="C-type lectin" evidence="2">
    <location>
        <begin position="407"/>
        <end position="522"/>
    </location>
</feature>
<sequence length="772" mass="86971">MILLAINILQISFVISAQCPAGWQLSVVDTTKCYLLVTNKATWFDAEQYCRQTTSHLTSVTTAFETSNLNSLVQNNPAVGPLDQMWIGASGINQDEKFVWTDGTPMSYTNWRIGEPYLLFSCVSSAAGNTGKWSTENCQTKNAFICEHYMLPTDRPTDCFDLQYWHGITASGIYQIYPPGINHFFAYCDLETDGGGWTVFQRRIDNTTSFYDKLWNDYKVGFNSGLDKNLWLGNDNIHTLSTLYPNVELRIDLWNNRNPNTLPPNPDIYLWEKRTNFFIEDEAHFYRLSLSSSFTGNASRFSGYGISSSNNNNFSTVDSLHGATSTCFSLYQYGGWWMGYSCGTAALNGRYVPPSWGYYGYFWLTDMVIEKHVFQTIAIPGEKRVVGIEVRLDFASLAVTTPHLCQQNGKCYTVIDHQKLKWNDAEKYCATNFSNGHLASIHSAFDGAIISSWLEFLKTDPWFGAFQIGANPFQYTDLSPLDYTNWTPGQPTLQCAQICHTTGNTGGVQCQQGKWRTADCEKASSQFICEYGNSSTNPTPTPTGQSYTGKDCHELHQKYTNLPSGVYTLSPPGIAAFNAYCDMTTDGGGWTVFQRRIDGNLSFYDKLWNDYKVGFNNGLDKNLWLGNDIIHALTTKDSNVELRIDIWGDRNPSSFYPNGYWWEKHTNFYIDSEANFYRLNLSPSYQGNATTSSDYGISYSNGGNFSTLDAENGLNNDCVSAYEAGGWWMNRCFAVALNGKYAPPSGDYGFVWGTGSYWINPRQSRMMLRSLA</sequence>
<dbReference type="AlphaFoldDB" id="A0A914WT43"/>
<dbReference type="PANTHER" id="PTHR19143">
    <property type="entry name" value="FIBRINOGEN/TENASCIN/ANGIOPOEITIN"/>
    <property type="match status" value="1"/>
</dbReference>
<dbReference type="Gene3D" id="3.10.100.10">
    <property type="entry name" value="Mannose-Binding Protein A, subunit A"/>
    <property type="match status" value="2"/>
</dbReference>
<evidence type="ECO:0000313" key="4">
    <source>
        <dbReference type="Proteomes" id="UP000887566"/>
    </source>
</evidence>
<dbReference type="InterPro" id="IPR036056">
    <property type="entry name" value="Fibrinogen-like_C"/>
</dbReference>
<dbReference type="CDD" id="cd00037">
    <property type="entry name" value="CLECT"/>
    <property type="match status" value="2"/>
</dbReference>
<feature type="domain" description="Fibrinogen C-terminal" evidence="3">
    <location>
        <begin position="543"/>
        <end position="772"/>
    </location>
</feature>
<dbReference type="Proteomes" id="UP000887566">
    <property type="component" value="Unplaced"/>
</dbReference>
<dbReference type="InterPro" id="IPR014716">
    <property type="entry name" value="Fibrinogen_a/b/g_C_1"/>
</dbReference>
<dbReference type="Gene3D" id="3.90.215.10">
    <property type="entry name" value="Gamma Fibrinogen, chain A, domain 1"/>
    <property type="match status" value="2"/>
</dbReference>
<dbReference type="SUPFAM" id="SSF56496">
    <property type="entry name" value="Fibrinogen C-terminal domain-like"/>
    <property type="match status" value="2"/>
</dbReference>
<reference evidence="5" key="1">
    <citation type="submission" date="2022-11" db="UniProtKB">
        <authorList>
            <consortium name="WormBaseParasite"/>
        </authorList>
    </citation>
    <scope>IDENTIFICATION</scope>
</reference>
<proteinExistence type="predicted"/>
<protein>
    <submittedName>
        <fullName evidence="5">Uncharacterized protein</fullName>
    </submittedName>
</protein>
<dbReference type="PROSITE" id="PS51406">
    <property type="entry name" value="FIBRINOGEN_C_2"/>
    <property type="match status" value="2"/>
</dbReference>
<keyword evidence="4" id="KW-1185">Reference proteome</keyword>
<dbReference type="NCBIfam" id="NF040941">
    <property type="entry name" value="GGGWT_bact"/>
    <property type="match status" value="2"/>
</dbReference>
<dbReference type="GO" id="GO:0005615">
    <property type="term" value="C:extracellular space"/>
    <property type="evidence" value="ECO:0007669"/>
    <property type="project" value="TreeGrafter"/>
</dbReference>
<evidence type="ECO:0000256" key="1">
    <source>
        <dbReference type="SAM" id="SignalP"/>
    </source>
</evidence>
<dbReference type="InterPro" id="IPR001304">
    <property type="entry name" value="C-type_lectin-like"/>
</dbReference>
<dbReference type="InterPro" id="IPR002181">
    <property type="entry name" value="Fibrinogen_a/b/g_C_dom"/>
</dbReference>
<dbReference type="SUPFAM" id="SSF56436">
    <property type="entry name" value="C-type lectin-like"/>
    <property type="match status" value="2"/>
</dbReference>
<dbReference type="PROSITE" id="PS50041">
    <property type="entry name" value="C_TYPE_LECTIN_2"/>
    <property type="match status" value="2"/>
</dbReference>
<organism evidence="4 5">
    <name type="scientific">Plectus sambesii</name>
    <dbReference type="NCBI Taxonomy" id="2011161"/>
    <lineage>
        <taxon>Eukaryota</taxon>
        <taxon>Metazoa</taxon>
        <taxon>Ecdysozoa</taxon>
        <taxon>Nematoda</taxon>
        <taxon>Chromadorea</taxon>
        <taxon>Plectida</taxon>
        <taxon>Plectina</taxon>
        <taxon>Plectoidea</taxon>
        <taxon>Plectidae</taxon>
        <taxon>Plectus</taxon>
    </lineage>
</organism>
<dbReference type="InterPro" id="IPR050373">
    <property type="entry name" value="Fibrinogen_C-term_domain"/>
</dbReference>
<evidence type="ECO:0000259" key="2">
    <source>
        <dbReference type="PROSITE" id="PS50041"/>
    </source>
</evidence>
<keyword evidence="1" id="KW-0732">Signal</keyword>
<dbReference type="InterPro" id="IPR016187">
    <property type="entry name" value="CTDL_fold"/>
</dbReference>
<dbReference type="Pfam" id="PF00059">
    <property type="entry name" value="Lectin_C"/>
    <property type="match status" value="2"/>
</dbReference>
<evidence type="ECO:0000259" key="3">
    <source>
        <dbReference type="PROSITE" id="PS51406"/>
    </source>
</evidence>
<dbReference type="SMART" id="SM00186">
    <property type="entry name" value="FBG"/>
    <property type="match status" value="2"/>
</dbReference>
<feature type="domain" description="Fibrinogen C-terminal" evidence="3">
    <location>
        <begin position="150"/>
        <end position="351"/>
    </location>
</feature>
<feature type="signal peptide" evidence="1">
    <location>
        <begin position="1"/>
        <end position="17"/>
    </location>
</feature>
<feature type="chain" id="PRO_5037294901" evidence="1">
    <location>
        <begin position="18"/>
        <end position="772"/>
    </location>
</feature>
<name>A0A914WT43_9BILA</name>
<evidence type="ECO:0000313" key="5">
    <source>
        <dbReference type="WBParaSite" id="PSAMB.scaffold514size48508.g6505.t2"/>
    </source>
</evidence>
<dbReference type="SMART" id="SM00034">
    <property type="entry name" value="CLECT"/>
    <property type="match status" value="2"/>
</dbReference>
<feature type="domain" description="C-type lectin" evidence="2">
    <location>
        <begin position="29"/>
        <end position="147"/>
    </location>
</feature>